<evidence type="ECO:0000313" key="2">
    <source>
        <dbReference type="EMBL" id="UUX91180.1"/>
    </source>
</evidence>
<dbReference type="PANTHER" id="PTHR40733">
    <property type="entry name" value="ZINC-RIBBON RNA-BINDING PROTEIN INVOLVED IN TRANSLATION-RELATED"/>
    <property type="match status" value="1"/>
</dbReference>
<evidence type="ECO:0000259" key="1">
    <source>
        <dbReference type="Pfam" id="PF07754"/>
    </source>
</evidence>
<name>A0A9E7PK31_9EURY</name>
<protein>
    <submittedName>
        <fullName evidence="2">Zinc finger domain-containing protein</fullName>
    </submittedName>
</protein>
<dbReference type="KEGG" id="mend:L6E24_07240"/>
<gene>
    <name evidence="2" type="ORF">L6E24_07240</name>
</gene>
<dbReference type="EMBL" id="CP096115">
    <property type="protein sequence ID" value="UUX91180.1"/>
    <property type="molecule type" value="Genomic_DNA"/>
</dbReference>
<dbReference type="Proteomes" id="UP001060368">
    <property type="component" value="Chromosome"/>
</dbReference>
<dbReference type="InterPro" id="IPR011668">
    <property type="entry name" value="HVO_2753-like_ZBP"/>
</dbReference>
<dbReference type="InterPro" id="IPR044720">
    <property type="entry name" value="HVO_2753-like"/>
</dbReference>
<dbReference type="RefSeq" id="WP_257741332.1">
    <property type="nucleotide sequence ID" value="NZ_CP096115.1"/>
</dbReference>
<dbReference type="PANTHER" id="PTHR40733:SF1">
    <property type="entry name" value="SMALL ZINC FINGER PROTEIN HVO-2753-LIKE ZINC-BINDING POCKET DOMAIN-CONTAINING PROTEIN"/>
    <property type="match status" value="1"/>
</dbReference>
<keyword evidence="3" id="KW-1185">Reference proteome</keyword>
<accession>A0A9E7PK31</accession>
<evidence type="ECO:0000313" key="3">
    <source>
        <dbReference type="Proteomes" id="UP001060368"/>
    </source>
</evidence>
<dbReference type="NCBIfam" id="NF011481">
    <property type="entry name" value="PRK14890.1"/>
    <property type="match status" value="1"/>
</dbReference>
<feature type="domain" description="Small zinc finger protein HVO-2753-like zinc-binding pocket" evidence="1">
    <location>
        <begin position="6"/>
        <end position="49"/>
    </location>
</feature>
<sequence length="53" mass="6128">MSVEKCTSCKAPLSEPGWTKFECPKCRETIYRCHRCRHQSVPYTCQKCGFEGP</sequence>
<dbReference type="GeneID" id="74307482"/>
<dbReference type="AlphaFoldDB" id="A0A9E7PK31"/>
<reference evidence="2" key="1">
    <citation type="submission" date="2022-04" db="EMBL/GenBank/DDBJ databases">
        <title>Complete genome of Methanoplanus endosymbiosus DSM 3599.</title>
        <authorList>
            <person name="Chen S.-C."/>
            <person name="You Y.-T."/>
            <person name="Zhou Y.-Z."/>
            <person name="Lai M.-C."/>
        </authorList>
    </citation>
    <scope>NUCLEOTIDE SEQUENCE</scope>
    <source>
        <strain evidence="2">DSM 3599</strain>
    </source>
</reference>
<organism evidence="2 3">
    <name type="scientific">Methanoplanus endosymbiosus</name>
    <dbReference type="NCBI Taxonomy" id="33865"/>
    <lineage>
        <taxon>Archaea</taxon>
        <taxon>Methanobacteriati</taxon>
        <taxon>Methanobacteriota</taxon>
        <taxon>Stenosarchaea group</taxon>
        <taxon>Methanomicrobia</taxon>
        <taxon>Methanomicrobiales</taxon>
        <taxon>Methanomicrobiaceae</taxon>
        <taxon>Methanoplanus</taxon>
    </lineage>
</organism>
<dbReference type="Pfam" id="PF07754">
    <property type="entry name" value="HVO_2753_ZBP"/>
    <property type="match status" value="1"/>
</dbReference>
<proteinExistence type="predicted"/>